<sequence length="93" mass="9402">MTDPHQWQDEVLAGPGGAMTDEVGVITGPLTLRTTAVAGDLARFDVQYKDADEWYTLTGSPLPHHGDPAALHAAALTAIRAGGAAGAPGTGPG</sequence>
<organism evidence="2">
    <name type="scientific">Streptomyces sp. NBC_00049</name>
    <dbReference type="NCBI Taxonomy" id="2903617"/>
    <lineage>
        <taxon>Bacteria</taxon>
        <taxon>Bacillati</taxon>
        <taxon>Actinomycetota</taxon>
        <taxon>Actinomycetes</taxon>
        <taxon>Kitasatosporales</taxon>
        <taxon>Streptomycetaceae</taxon>
        <taxon>Streptomyces</taxon>
    </lineage>
</organism>
<evidence type="ECO:0000256" key="1">
    <source>
        <dbReference type="SAM" id="MobiDB-lite"/>
    </source>
</evidence>
<accession>A0AAU2K3P4</accession>
<dbReference type="AlphaFoldDB" id="A0AAU2K3P4"/>
<protein>
    <submittedName>
        <fullName evidence="2">Uncharacterized protein</fullName>
    </submittedName>
</protein>
<evidence type="ECO:0000313" key="2">
    <source>
        <dbReference type="EMBL" id="WTU78376.1"/>
    </source>
</evidence>
<proteinExistence type="predicted"/>
<dbReference type="EMBL" id="CP108264">
    <property type="protein sequence ID" value="WTU78376.1"/>
    <property type="molecule type" value="Genomic_DNA"/>
</dbReference>
<reference evidence="2" key="1">
    <citation type="submission" date="2022-10" db="EMBL/GenBank/DDBJ databases">
        <title>The complete genomes of actinobacterial strains from the NBC collection.</title>
        <authorList>
            <person name="Joergensen T.S."/>
            <person name="Alvarez Arevalo M."/>
            <person name="Sterndorff E.B."/>
            <person name="Faurdal D."/>
            <person name="Vuksanovic O."/>
            <person name="Mourched A.-S."/>
            <person name="Charusanti P."/>
            <person name="Shaw S."/>
            <person name="Blin K."/>
            <person name="Weber T."/>
        </authorList>
    </citation>
    <scope>NUCLEOTIDE SEQUENCE</scope>
    <source>
        <strain evidence="2">NBC_00049</strain>
    </source>
</reference>
<gene>
    <name evidence="2" type="ORF">OG327_36565</name>
</gene>
<name>A0AAU2K3P4_9ACTN</name>
<feature type="region of interest" description="Disordered" evidence="1">
    <location>
        <begin position="1"/>
        <end position="20"/>
    </location>
</feature>